<evidence type="ECO:0000256" key="9">
    <source>
        <dbReference type="ARBA" id="ARBA00022703"/>
    </source>
</evidence>
<evidence type="ECO:0000256" key="14">
    <source>
        <dbReference type="ARBA" id="ARBA00023128"/>
    </source>
</evidence>
<keyword evidence="10" id="KW-0378">Hydrolase</keyword>
<dbReference type="STRING" id="48709.A0A1D2NLN8"/>
<evidence type="ECO:0000256" key="19">
    <source>
        <dbReference type="SAM" id="MobiDB-lite"/>
    </source>
</evidence>
<dbReference type="PANTHER" id="PTHR22939:SF129">
    <property type="entry name" value="SERINE PROTEASE HTRA2, MITOCHONDRIAL"/>
    <property type="match status" value="1"/>
</dbReference>
<keyword evidence="8" id="KW-0812">Transmembrane</keyword>
<dbReference type="GO" id="GO:0006915">
    <property type="term" value="P:apoptotic process"/>
    <property type="evidence" value="ECO:0007669"/>
    <property type="project" value="UniProtKB-KW"/>
</dbReference>
<dbReference type="AlphaFoldDB" id="A0A1D2NLN8"/>
<keyword evidence="12" id="KW-0809">Transit peptide</keyword>
<evidence type="ECO:0000256" key="7">
    <source>
        <dbReference type="ARBA" id="ARBA00022670"/>
    </source>
</evidence>
<name>A0A1D2NLN8_ORCCI</name>
<dbReference type="InterPro" id="IPR009003">
    <property type="entry name" value="Peptidase_S1_PA"/>
</dbReference>
<keyword evidence="23" id="KW-1185">Reference proteome</keyword>
<dbReference type="GO" id="GO:0031966">
    <property type="term" value="C:mitochondrial membrane"/>
    <property type="evidence" value="ECO:0007669"/>
    <property type="project" value="UniProtKB-SubCell"/>
</dbReference>
<evidence type="ECO:0000256" key="16">
    <source>
        <dbReference type="ARBA" id="ARBA00023145"/>
    </source>
</evidence>
<evidence type="ECO:0000256" key="10">
    <source>
        <dbReference type="ARBA" id="ARBA00022801"/>
    </source>
</evidence>
<evidence type="ECO:0000256" key="12">
    <source>
        <dbReference type="ARBA" id="ARBA00022946"/>
    </source>
</evidence>
<evidence type="ECO:0000259" key="21">
    <source>
        <dbReference type="PROSITE" id="PS50106"/>
    </source>
</evidence>
<keyword evidence="14" id="KW-0496">Mitochondrion</keyword>
<dbReference type="GO" id="GO:0005758">
    <property type="term" value="C:mitochondrial intermembrane space"/>
    <property type="evidence" value="ECO:0007669"/>
    <property type="project" value="UniProtKB-SubCell"/>
</dbReference>
<dbReference type="EC" id="3.4.21.108" evidence="5"/>
<dbReference type="GO" id="GO:0043065">
    <property type="term" value="P:positive regulation of apoptotic process"/>
    <property type="evidence" value="ECO:0007669"/>
    <property type="project" value="TreeGrafter"/>
</dbReference>
<comment type="similarity">
    <text evidence="4">Belongs to the peptidase S1C family.</text>
</comment>
<dbReference type="PROSITE" id="PS50106">
    <property type="entry name" value="PDZ"/>
    <property type="match status" value="1"/>
</dbReference>
<dbReference type="GO" id="GO:0007005">
    <property type="term" value="P:mitochondrion organization"/>
    <property type="evidence" value="ECO:0007669"/>
    <property type="project" value="UniProtKB-ARBA"/>
</dbReference>
<keyword evidence="13" id="KW-1133">Transmembrane helix</keyword>
<dbReference type="PANTHER" id="PTHR22939">
    <property type="entry name" value="SERINE PROTEASE FAMILY S1C HTRA-RELATED"/>
    <property type="match status" value="1"/>
</dbReference>
<evidence type="ECO:0000256" key="20">
    <source>
        <dbReference type="SAM" id="SignalP"/>
    </source>
</evidence>
<dbReference type="Proteomes" id="UP000094527">
    <property type="component" value="Unassembled WGS sequence"/>
</dbReference>
<keyword evidence="9" id="KW-0053">Apoptosis</keyword>
<feature type="domain" description="PDZ" evidence="21">
    <location>
        <begin position="415"/>
        <end position="525"/>
    </location>
</feature>
<dbReference type="Pfam" id="PF13180">
    <property type="entry name" value="PDZ_2"/>
    <property type="match status" value="1"/>
</dbReference>
<organism evidence="22 23">
    <name type="scientific">Orchesella cincta</name>
    <name type="common">Springtail</name>
    <name type="synonym">Podura cincta</name>
    <dbReference type="NCBI Taxonomy" id="48709"/>
    <lineage>
        <taxon>Eukaryota</taxon>
        <taxon>Metazoa</taxon>
        <taxon>Ecdysozoa</taxon>
        <taxon>Arthropoda</taxon>
        <taxon>Hexapoda</taxon>
        <taxon>Collembola</taxon>
        <taxon>Entomobryomorpha</taxon>
        <taxon>Entomobryoidea</taxon>
        <taxon>Orchesellidae</taxon>
        <taxon>Orchesellinae</taxon>
        <taxon>Orchesella</taxon>
    </lineage>
</organism>
<evidence type="ECO:0000256" key="2">
    <source>
        <dbReference type="ARBA" id="ARBA00004304"/>
    </source>
</evidence>
<dbReference type="FunFam" id="2.40.10.120:FF:000004">
    <property type="entry name" value="Serine protease HTRA2, mitochondrial"/>
    <property type="match status" value="1"/>
</dbReference>
<dbReference type="OrthoDB" id="4217619at2759"/>
<comment type="subcellular location">
    <subcellularLocation>
        <location evidence="3">Mitochondrion intermembrane space</location>
        <topology evidence="3">Single-pass membrane protein</topology>
    </subcellularLocation>
    <subcellularLocation>
        <location evidence="2">Mitochondrion membrane</location>
        <topology evidence="2">Single-pass membrane protein</topology>
    </subcellularLocation>
</comment>
<evidence type="ECO:0000256" key="1">
    <source>
        <dbReference type="ARBA" id="ARBA00001760"/>
    </source>
</evidence>
<sequence>MSSWPLTGLLALTFTISYTSEMWNSSKVPFTVRRMISPGFMKSGYSKQCMQWEWIQCNQFVVNFSRSVGCTTRRFQAGRTTTKMLNRCLGSLFGSRLISVGSRTTQQSAQGNMLPSNSKNKKKQNRKQDDIDNFNRDHLQGSFFRPFVIALCASLAFALLTQDEDEHKIYKAESSNSVLSKVKQLFVVNAAKPIGTDVGGEKPNTPPGKGGRRERFNFIADVVEAVQDSVVCIEVKDHSTVNWFGIPQGSSNGSGFIVKDDGVILTNAHVVAAHKQSSIMVKLYDGRCFAGYVEEVDYESDLATVRINARGLPTLKLGRSSDTRIGEFVVAMGSPLNLSNTVTSGIVSSTRGASEIGIHANDINYIQTDAAITFGNSGGPLINLDGEAIGINSMKVMPGISFAIPIDHAKKFLQRIELRKATGKITGSRRYMGVTILTITDQIRMELEAKSGVTGIRHGVVVWQVVVGSPSYLAGIKPGDIITNINGLQITSAAQVHDKIKVDDKLNITIRRGPKTLTLTVVPEHISGDD</sequence>
<dbReference type="InterPro" id="IPR036034">
    <property type="entry name" value="PDZ_sf"/>
</dbReference>
<feature type="region of interest" description="Disordered" evidence="19">
    <location>
        <begin position="104"/>
        <end position="127"/>
    </location>
</feature>
<keyword evidence="11" id="KW-0720">Serine protease</keyword>
<evidence type="ECO:0000256" key="13">
    <source>
        <dbReference type="ARBA" id="ARBA00022989"/>
    </source>
</evidence>
<keyword evidence="20" id="KW-0732">Signal</keyword>
<accession>A0A1D2NLN8</accession>
<feature type="compositionally biased region" description="Polar residues" evidence="19">
    <location>
        <begin position="104"/>
        <end position="115"/>
    </location>
</feature>
<evidence type="ECO:0000256" key="8">
    <source>
        <dbReference type="ARBA" id="ARBA00022692"/>
    </source>
</evidence>
<evidence type="ECO:0000313" key="22">
    <source>
        <dbReference type="EMBL" id="ODN06172.1"/>
    </source>
</evidence>
<dbReference type="Gene3D" id="2.40.10.120">
    <property type="match status" value="1"/>
</dbReference>
<evidence type="ECO:0000256" key="15">
    <source>
        <dbReference type="ARBA" id="ARBA00023136"/>
    </source>
</evidence>
<dbReference type="InterPro" id="IPR001940">
    <property type="entry name" value="Peptidase_S1C"/>
</dbReference>
<dbReference type="SUPFAM" id="SSF50156">
    <property type="entry name" value="PDZ domain-like"/>
    <property type="match status" value="1"/>
</dbReference>
<feature type="signal peptide" evidence="20">
    <location>
        <begin position="1"/>
        <end position="19"/>
    </location>
</feature>
<dbReference type="Gene3D" id="2.30.42.10">
    <property type="match status" value="1"/>
</dbReference>
<comment type="catalytic activity">
    <reaction evidence="1">
        <text>Cleavage of non-polar aliphatic amino-acids at the P1 position, with a preference for Val, Ile and Met. At the P2 and P3 positions, Arg is selected most strongly with a secondary preference for other hydrophilic residues.</text>
        <dbReference type="EC" id="3.4.21.108"/>
    </reaction>
</comment>
<evidence type="ECO:0000256" key="6">
    <source>
        <dbReference type="ARBA" id="ARBA00016929"/>
    </source>
</evidence>
<evidence type="ECO:0000256" key="5">
    <source>
        <dbReference type="ARBA" id="ARBA00013033"/>
    </source>
</evidence>
<feature type="chain" id="PRO_5008905736" description="Serine protease HTRA2, mitochondrial" evidence="20">
    <location>
        <begin position="20"/>
        <end position="530"/>
    </location>
</feature>
<dbReference type="PRINTS" id="PR00834">
    <property type="entry name" value="PROTEASES2C"/>
</dbReference>
<keyword evidence="15" id="KW-0472">Membrane</keyword>
<keyword evidence="7 22" id="KW-0645">Protease</keyword>
<dbReference type="SMART" id="SM00228">
    <property type="entry name" value="PDZ"/>
    <property type="match status" value="1"/>
</dbReference>
<comment type="caution">
    <text evidence="22">The sequence shown here is derived from an EMBL/GenBank/DDBJ whole genome shotgun (WGS) entry which is preliminary data.</text>
</comment>
<gene>
    <name evidence="22" type="ORF">Ocin01_00445</name>
</gene>
<protein>
    <recommendedName>
        <fullName evidence="6">Serine protease HTRA2, mitochondrial</fullName>
        <ecNumber evidence="5">3.4.21.108</ecNumber>
    </recommendedName>
    <alternativeName>
        <fullName evidence="17">High temperature requirement protein A2</fullName>
    </alternativeName>
</protein>
<proteinExistence type="inferred from homology"/>
<evidence type="ECO:0000256" key="4">
    <source>
        <dbReference type="ARBA" id="ARBA00010541"/>
    </source>
</evidence>
<evidence type="ECO:0000256" key="11">
    <source>
        <dbReference type="ARBA" id="ARBA00022825"/>
    </source>
</evidence>
<evidence type="ECO:0000256" key="18">
    <source>
        <dbReference type="ARBA" id="ARBA00035606"/>
    </source>
</evidence>
<dbReference type="GO" id="GO:0006508">
    <property type="term" value="P:proteolysis"/>
    <property type="evidence" value="ECO:0007669"/>
    <property type="project" value="UniProtKB-KW"/>
</dbReference>
<reference evidence="22 23" key="1">
    <citation type="journal article" date="2016" name="Genome Biol. Evol.">
        <title>Gene Family Evolution Reflects Adaptation to Soil Environmental Stressors in the Genome of the Collembolan Orchesella cincta.</title>
        <authorList>
            <person name="Faddeeva-Vakhrusheva A."/>
            <person name="Derks M.F."/>
            <person name="Anvar S.Y."/>
            <person name="Agamennone V."/>
            <person name="Suring W."/>
            <person name="Smit S."/>
            <person name="van Straalen N.M."/>
            <person name="Roelofs D."/>
        </authorList>
    </citation>
    <scope>NUCLEOTIDE SEQUENCE [LARGE SCALE GENOMIC DNA]</scope>
    <source>
        <tissue evidence="22">Mixed pool</tissue>
    </source>
</reference>
<dbReference type="EMBL" id="LJIJ01000009">
    <property type="protein sequence ID" value="ODN06172.1"/>
    <property type="molecule type" value="Genomic_DNA"/>
</dbReference>
<evidence type="ECO:0000313" key="23">
    <source>
        <dbReference type="Proteomes" id="UP000094527"/>
    </source>
</evidence>
<keyword evidence="16" id="KW-0865">Zymogen</keyword>
<evidence type="ECO:0000256" key="3">
    <source>
        <dbReference type="ARBA" id="ARBA00004375"/>
    </source>
</evidence>
<evidence type="ECO:0000256" key="17">
    <source>
        <dbReference type="ARBA" id="ARBA00029644"/>
    </source>
</evidence>
<dbReference type="Pfam" id="PF13365">
    <property type="entry name" value="Trypsin_2"/>
    <property type="match status" value="1"/>
</dbReference>
<dbReference type="GO" id="GO:0004252">
    <property type="term" value="F:serine-type endopeptidase activity"/>
    <property type="evidence" value="ECO:0007669"/>
    <property type="project" value="InterPro"/>
</dbReference>
<dbReference type="SUPFAM" id="SSF50494">
    <property type="entry name" value="Trypsin-like serine proteases"/>
    <property type="match status" value="1"/>
</dbReference>
<dbReference type="InterPro" id="IPR001478">
    <property type="entry name" value="PDZ"/>
</dbReference>
<comment type="function">
    <text evidence="18">Serine protease that shows proteolytic activity against a non-specific substrate beta-casein. Promotes or induces cell death either by direct binding to and inhibition of BIRC proteins (also called inhibitor of apoptosis proteins, IAPs), leading to an increase in caspase activity, or by a BIRC inhibition-independent, caspase-independent and serine protease activity-dependent mechanism. Can antagonize antiapoptotic activity of th/Diap1 by directly inducing the degradation of th/Diap1.</text>
</comment>